<gene>
    <name evidence="3" type="ORF">GT003_22805</name>
</gene>
<protein>
    <recommendedName>
        <fullName evidence="2">SLH domain-containing protein</fullName>
    </recommendedName>
</protein>
<feature type="domain" description="SLH" evidence="2">
    <location>
        <begin position="109"/>
        <end position="172"/>
    </location>
</feature>
<accession>A0A7X5C0Q8</accession>
<reference evidence="3 4" key="1">
    <citation type="submission" date="2020-01" db="EMBL/GenBank/DDBJ databases">
        <title>Paenibacillus soybeanensis sp. nov. isolated from the nodules of soybean (Glycine max(L.) Merr).</title>
        <authorList>
            <person name="Wang H."/>
        </authorList>
    </citation>
    <scope>NUCLEOTIDE SEQUENCE [LARGE SCALE GENOMIC DNA]</scope>
    <source>
        <strain evidence="3 4">DSM 23054</strain>
    </source>
</reference>
<dbReference type="OrthoDB" id="1738667at2"/>
<keyword evidence="4" id="KW-1185">Reference proteome</keyword>
<proteinExistence type="predicted"/>
<evidence type="ECO:0000313" key="4">
    <source>
        <dbReference type="Proteomes" id="UP000558113"/>
    </source>
</evidence>
<comment type="caution">
    <text evidence="3">The sequence shown here is derived from an EMBL/GenBank/DDBJ whole genome shotgun (WGS) entry which is preliminary data.</text>
</comment>
<feature type="chain" id="PRO_5030625264" description="SLH domain-containing protein" evidence="1">
    <location>
        <begin position="30"/>
        <end position="305"/>
    </location>
</feature>
<dbReference type="InterPro" id="IPR001119">
    <property type="entry name" value="SLH_dom"/>
</dbReference>
<evidence type="ECO:0000256" key="1">
    <source>
        <dbReference type="SAM" id="SignalP"/>
    </source>
</evidence>
<name>A0A7X5C0Q8_9BACL</name>
<sequence length="305" mass="32569">MKKPFKMIALSTTAAAMLFGFAGPQITSAASLDQAAAQGNNPMAALLQSNLDAGLSTWYTQYAHNFAWYVHLTAGLNNPNHQITREQFTSRLVGEMEARGNLPMVKPVVVEIKDLESISPEYAAAIQRALSYGIVKLDADGKFNPKTVIARADADSEIRNAQQYLKAHSSPVEEGKTISAEQAVQLIKQVVGPEASLQIKIDPAAVVTRESFVYLLVHTLQTSGRLPMINVVPVDVKDASEMDISKSGAVQTALALGFIALDQAGNFNPTDELTLVDGTDIAAKATAFLKGHPAPPVDNATIAAE</sequence>
<evidence type="ECO:0000259" key="2">
    <source>
        <dbReference type="PROSITE" id="PS51272"/>
    </source>
</evidence>
<dbReference type="RefSeq" id="WP_161702196.1">
    <property type="nucleotide sequence ID" value="NZ_JAAAMU010000014.1"/>
</dbReference>
<dbReference type="EMBL" id="JAAAMU010000014">
    <property type="protein sequence ID" value="NBC71836.1"/>
    <property type="molecule type" value="Genomic_DNA"/>
</dbReference>
<evidence type="ECO:0000313" key="3">
    <source>
        <dbReference type="EMBL" id="NBC71836.1"/>
    </source>
</evidence>
<dbReference type="Proteomes" id="UP000558113">
    <property type="component" value="Unassembled WGS sequence"/>
</dbReference>
<dbReference type="AlphaFoldDB" id="A0A7X5C0Q8"/>
<dbReference type="PROSITE" id="PS51272">
    <property type="entry name" value="SLH"/>
    <property type="match status" value="1"/>
</dbReference>
<dbReference type="Pfam" id="PF00395">
    <property type="entry name" value="SLH"/>
    <property type="match status" value="2"/>
</dbReference>
<feature type="signal peptide" evidence="1">
    <location>
        <begin position="1"/>
        <end position="29"/>
    </location>
</feature>
<organism evidence="3 4">
    <name type="scientific">Paenibacillus sacheonensis</name>
    <dbReference type="NCBI Taxonomy" id="742054"/>
    <lineage>
        <taxon>Bacteria</taxon>
        <taxon>Bacillati</taxon>
        <taxon>Bacillota</taxon>
        <taxon>Bacilli</taxon>
        <taxon>Bacillales</taxon>
        <taxon>Paenibacillaceae</taxon>
        <taxon>Paenibacillus</taxon>
    </lineage>
</organism>
<keyword evidence="1" id="KW-0732">Signal</keyword>